<comment type="caution">
    <text evidence="5">The sequence shown here is derived from an EMBL/GenBank/DDBJ whole genome shotgun (WGS) entry which is preliminary data.</text>
</comment>
<dbReference type="OrthoDB" id="7537227at2759"/>
<dbReference type="Pfam" id="PF14381">
    <property type="entry name" value="EDR1_CTR1_ARMC3_pept"/>
    <property type="match status" value="1"/>
</dbReference>
<keyword evidence="1" id="KW-0677">Repeat</keyword>
<dbReference type="InterPro" id="IPR052441">
    <property type="entry name" value="Armadillo-Ser/Thr_Kinase"/>
</dbReference>
<gene>
    <name evidence="5" type="ORF">chiPu_0000117</name>
</gene>
<evidence type="ECO:0000256" key="3">
    <source>
        <dbReference type="SAM" id="MobiDB-lite"/>
    </source>
</evidence>
<dbReference type="Gene3D" id="1.25.10.10">
    <property type="entry name" value="Leucine-rich Repeat Variant"/>
    <property type="match status" value="2"/>
</dbReference>
<name>A0A401RS27_CHIPU</name>
<dbReference type="Proteomes" id="UP000287033">
    <property type="component" value="Unassembled WGS sequence"/>
</dbReference>
<feature type="repeat" description="ARM" evidence="2">
    <location>
        <begin position="458"/>
        <end position="500"/>
    </location>
</feature>
<dbReference type="InterPro" id="IPR016024">
    <property type="entry name" value="ARM-type_fold"/>
</dbReference>
<dbReference type="STRING" id="137246.A0A401RS27"/>
<dbReference type="Pfam" id="PF00514">
    <property type="entry name" value="Arm"/>
    <property type="match status" value="3"/>
</dbReference>
<evidence type="ECO:0000259" key="4">
    <source>
        <dbReference type="Pfam" id="PF14381"/>
    </source>
</evidence>
<feature type="repeat" description="ARM" evidence="2">
    <location>
        <begin position="540"/>
        <end position="564"/>
    </location>
</feature>
<evidence type="ECO:0000313" key="5">
    <source>
        <dbReference type="EMBL" id="GCC20943.1"/>
    </source>
</evidence>
<dbReference type="EMBL" id="BEZZ01000002">
    <property type="protein sequence ID" value="GCC20943.1"/>
    <property type="molecule type" value="Genomic_DNA"/>
</dbReference>
<dbReference type="PANTHER" id="PTHR46618:SF1">
    <property type="entry name" value="ARMADILLO REPEAT-CONTAINING PROTEIN 3"/>
    <property type="match status" value="1"/>
</dbReference>
<dbReference type="AlphaFoldDB" id="A0A401RS27"/>
<dbReference type="PANTHER" id="PTHR46618">
    <property type="entry name" value="ARMADILLO REPEAT-CONTAINING PROTEIN 3"/>
    <property type="match status" value="1"/>
</dbReference>
<evidence type="ECO:0000256" key="1">
    <source>
        <dbReference type="ARBA" id="ARBA00022737"/>
    </source>
</evidence>
<feature type="compositionally biased region" description="Polar residues" evidence="3">
    <location>
        <begin position="685"/>
        <end position="699"/>
    </location>
</feature>
<feature type="domain" description="EDR1/CTR1/ARMC3-like peptidase-like" evidence="4">
    <location>
        <begin position="764"/>
        <end position="881"/>
    </location>
</feature>
<dbReference type="SUPFAM" id="SSF48371">
    <property type="entry name" value="ARM repeat"/>
    <property type="match status" value="2"/>
</dbReference>
<organism evidence="5 6">
    <name type="scientific">Chiloscyllium punctatum</name>
    <name type="common">Brownbanded bambooshark</name>
    <name type="synonym">Hemiscyllium punctatum</name>
    <dbReference type="NCBI Taxonomy" id="137246"/>
    <lineage>
        <taxon>Eukaryota</taxon>
        <taxon>Metazoa</taxon>
        <taxon>Chordata</taxon>
        <taxon>Craniata</taxon>
        <taxon>Vertebrata</taxon>
        <taxon>Chondrichthyes</taxon>
        <taxon>Elasmobranchii</taxon>
        <taxon>Galeomorphii</taxon>
        <taxon>Galeoidea</taxon>
        <taxon>Orectolobiformes</taxon>
        <taxon>Hemiscylliidae</taxon>
        <taxon>Chiloscyllium</taxon>
    </lineage>
</organism>
<accession>A0A401RS27</accession>
<dbReference type="InterPro" id="IPR000225">
    <property type="entry name" value="Armadillo"/>
</dbReference>
<keyword evidence="6" id="KW-1185">Reference proteome</keyword>
<dbReference type="InterPro" id="IPR055164">
    <property type="entry name" value="EDR1/CTR1/ARMC3-like_pept-like"/>
</dbReference>
<reference evidence="5 6" key="1">
    <citation type="journal article" date="2018" name="Nat. Ecol. Evol.">
        <title>Shark genomes provide insights into elasmobranch evolution and the origin of vertebrates.</title>
        <authorList>
            <person name="Hara Y"/>
            <person name="Yamaguchi K"/>
            <person name="Onimaru K"/>
            <person name="Kadota M"/>
            <person name="Koyanagi M"/>
            <person name="Keeley SD"/>
            <person name="Tatsumi K"/>
            <person name="Tanaka K"/>
            <person name="Motone F"/>
            <person name="Kageyama Y"/>
            <person name="Nozu R"/>
            <person name="Adachi N"/>
            <person name="Nishimura O"/>
            <person name="Nakagawa R"/>
            <person name="Tanegashima C"/>
            <person name="Kiyatake I"/>
            <person name="Matsumoto R"/>
            <person name="Murakumo K"/>
            <person name="Nishida K"/>
            <person name="Terakita A"/>
            <person name="Kuratani S"/>
            <person name="Sato K"/>
            <person name="Hyodo S Kuraku.S."/>
        </authorList>
    </citation>
    <scope>NUCLEOTIDE SEQUENCE [LARGE SCALE GENOMIC DNA]</scope>
</reference>
<proteinExistence type="predicted"/>
<dbReference type="InterPro" id="IPR011989">
    <property type="entry name" value="ARM-like"/>
</dbReference>
<feature type="compositionally biased region" description="Basic and acidic residues" evidence="3">
    <location>
        <begin position="714"/>
        <end position="734"/>
    </location>
</feature>
<feature type="region of interest" description="Disordered" evidence="3">
    <location>
        <begin position="678"/>
        <end position="734"/>
    </location>
</feature>
<dbReference type="SMART" id="SM00185">
    <property type="entry name" value="ARM"/>
    <property type="match status" value="10"/>
</dbReference>
<dbReference type="PROSITE" id="PS50176">
    <property type="entry name" value="ARM_REPEAT"/>
    <property type="match status" value="3"/>
</dbReference>
<sequence>MGELSSLTTCVPHSPDQPLTFKQNLTPRSLHARPRAVLFCRLATGRLAAWRWGSLCGSRMGKKQKKEVEASPKDAFNSLIIESKNVQTVVLMLDSPEDEILLKACEAIYKFAEKGDENKMALLALGAVPKLAKLISHDDKQIHMYATMGFGVMATNSEVRKSMRQLDFLPSIIACLAPDDDVVVHELATLCLSSMSIDFTSKVEIYEKGGLGPLIQLLSSPDPDVQKNSIECISNLVKDYMCRVALNKMNGIFPVLNLLNSEYPVIQQLALQTLITISNDAGSRKTLFQNEGHESLLQVLDSPELSDLHADALHVLANCLEEAQNITIIRESGALEKFLLFVATSSFPEAQRHATNAITRSARNSETRNIFHQEGLEKALVILLGINNDAVKIAACEAVSVMCSSESSKETFRTEEAIVQIVPLLTSDNVEMREAAALALANLTTANSSNASAVFDAEGVEPLVKLLTEPVDGIVVNAAATITNLALQEPIRASIQNCGAMTAIVEPLKSTNTLVQSKAALLVASLACDINGRTELRNVGGLEPLVELLHSNNDEVRRNACWAVLVCGKDEPTTAELCKLGALEILQEVNQSSSHKNNFSDAAVKRLLDHNAALKYSLTGYLSFNDIITDGFYDPGWIKPGMKVLPLEELSNQEVNQHRPILLINAKRADGHQMAGLSAEEKLTETPSAASNRFPSSKAYSKDKPSSKGRSRGKKEEEKVKEEQPQSKIEEEERNKPWECPYDVLFDAYLSEITRNILPLLSIREQIVALATFVSEKMGGPIHKEKLHEFNWELHIADLKFELKSNIIPIGKIQKGVYYHRALLFKALADRIGISCSLVRGEYNRAWNEVMLVDQPTQDVIGLFIPPTKYIVDLMHQVGNLMRTDSPDAAHYESYSSCKHTTCKCCKQLSWYLDHFENK</sequence>
<dbReference type="OMA" id="LYPMQSR"/>
<protein>
    <recommendedName>
        <fullName evidence="4">EDR1/CTR1/ARMC3-like peptidase-like domain-containing protein</fullName>
    </recommendedName>
</protein>
<feature type="repeat" description="ARM" evidence="2">
    <location>
        <begin position="209"/>
        <end position="236"/>
    </location>
</feature>
<evidence type="ECO:0000256" key="2">
    <source>
        <dbReference type="PROSITE-ProRule" id="PRU00259"/>
    </source>
</evidence>
<evidence type="ECO:0000313" key="6">
    <source>
        <dbReference type="Proteomes" id="UP000287033"/>
    </source>
</evidence>